<dbReference type="SUPFAM" id="SSF52777">
    <property type="entry name" value="CoA-dependent acyltransferases"/>
    <property type="match status" value="2"/>
</dbReference>
<evidence type="ECO:0000256" key="1">
    <source>
        <dbReference type="SAM" id="MobiDB-lite"/>
    </source>
</evidence>
<dbReference type="GO" id="GO:0043041">
    <property type="term" value="P:amino acid activation for nonribosomal peptide biosynthetic process"/>
    <property type="evidence" value="ECO:0007669"/>
    <property type="project" value="TreeGrafter"/>
</dbReference>
<organism evidence="3 4">
    <name type="scientific">Rhodococcus opacus</name>
    <name type="common">Nocardia opaca</name>
    <dbReference type="NCBI Taxonomy" id="37919"/>
    <lineage>
        <taxon>Bacteria</taxon>
        <taxon>Bacillati</taxon>
        <taxon>Actinomycetota</taxon>
        <taxon>Actinomycetes</taxon>
        <taxon>Mycobacteriales</taxon>
        <taxon>Nocardiaceae</taxon>
        <taxon>Rhodococcus</taxon>
    </lineage>
</organism>
<dbReference type="InterPro" id="IPR001242">
    <property type="entry name" value="Condensation_dom"/>
</dbReference>
<feature type="region of interest" description="Disordered" evidence="1">
    <location>
        <begin position="151"/>
        <end position="171"/>
    </location>
</feature>
<comment type="caution">
    <text evidence="3">The sequence shown here is derived from an EMBL/GenBank/DDBJ whole genome shotgun (WGS) entry which is preliminary data.</text>
</comment>
<dbReference type="Gene3D" id="3.30.559.30">
    <property type="entry name" value="Nonribosomal peptide synthetase, condensation domain"/>
    <property type="match status" value="1"/>
</dbReference>
<name>A0A2S8JAX4_RHOOP</name>
<dbReference type="GO" id="GO:0003824">
    <property type="term" value="F:catalytic activity"/>
    <property type="evidence" value="ECO:0007669"/>
    <property type="project" value="InterPro"/>
</dbReference>
<dbReference type="RefSeq" id="WP_241961918.1">
    <property type="nucleotide sequence ID" value="NZ_PUIO01000015.1"/>
</dbReference>
<dbReference type="GO" id="GO:0005737">
    <property type="term" value="C:cytoplasm"/>
    <property type="evidence" value="ECO:0007669"/>
    <property type="project" value="TreeGrafter"/>
</dbReference>
<dbReference type="GO" id="GO:0031177">
    <property type="term" value="F:phosphopantetheine binding"/>
    <property type="evidence" value="ECO:0007669"/>
    <property type="project" value="TreeGrafter"/>
</dbReference>
<gene>
    <name evidence="3" type="ORF">C5613_14430</name>
</gene>
<dbReference type="Pfam" id="PF00668">
    <property type="entry name" value="Condensation"/>
    <property type="match status" value="1"/>
</dbReference>
<dbReference type="GO" id="GO:0044550">
    <property type="term" value="P:secondary metabolite biosynthetic process"/>
    <property type="evidence" value="ECO:0007669"/>
    <property type="project" value="TreeGrafter"/>
</dbReference>
<dbReference type="PANTHER" id="PTHR45527:SF1">
    <property type="entry name" value="FATTY ACID SYNTHASE"/>
    <property type="match status" value="1"/>
</dbReference>
<dbReference type="InterPro" id="IPR023213">
    <property type="entry name" value="CAT-like_dom_sf"/>
</dbReference>
<dbReference type="GO" id="GO:0008610">
    <property type="term" value="P:lipid biosynthetic process"/>
    <property type="evidence" value="ECO:0007669"/>
    <property type="project" value="UniProtKB-ARBA"/>
</dbReference>
<dbReference type="EMBL" id="PUIO01000015">
    <property type="protein sequence ID" value="PQP24079.1"/>
    <property type="molecule type" value="Genomic_DNA"/>
</dbReference>
<reference evidence="4" key="1">
    <citation type="submission" date="2018-02" db="EMBL/GenBank/DDBJ databases">
        <title>Draft genome sequencing of Rhodococcus opacus KU647198.</title>
        <authorList>
            <person name="Zheng B.-X."/>
        </authorList>
    </citation>
    <scope>NUCLEOTIDE SEQUENCE [LARGE SCALE GENOMIC DNA]</scope>
    <source>
        <strain evidence="4">04-OD7</strain>
    </source>
</reference>
<feature type="domain" description="Condensation" evidence="2">
    <location>
        <begin position="29"/>
        <end position="299"/>
    </location>
</feature>
<accession>A0A2S8JAX4</accession>
<sequence>MSTGEVLPLTYDQLAVLRAGAHDASFGQYLELDGPLDEDRLCRALQKTLAECTGLHSTFVLDGPEPGQVTGTAVTGPDVLDAAGSDDPGRLVTTWIDHELNRPMDPGAGPLYVHVLFRLPHGGYGWFQRYHRLVNDEPGMTAMVRRTAEAYETGDAAPTSPPESRPFVSPSVPLTADARYRESAAWADDRRYWEHLLAGAPRHETPPGPIAGGENLGSFTIPADGALVRLARRSGGGPAAVLLAALAVYLHSRTAVDDVLVGHRSHGSTTPVRLSLAPQLTFDALTRHVGLQLRRSRRHRYLASEDGAADSWLVAGGMREPLGVERIGEGAVAVVKRWNSGGDGMVVDVDDHDGSWTVDVHGPCDAQRFAHILAAAIGAPDAPLAGLDVLGSGERGVLVPVRGGVGVGVRLLPEILAGGVGLGGGGVAVSCGGVE</sequence>
<evidence type="ECO:0000313" key="4">
    <source>
        <dbReference type="Proteomes" id="UP000239290"/>
    </source>
</evidence>
<dbReference type="PANTHER" id="PTHR45527">
    <property type="entry name" value="NONRIBOSOMAL PEPTIDE SYNTHETASE"/>
    <property type="match status" value="1"/>
</dbReference>
<evidence type="ECO:0000259" key="2">
    <source>
        <dbReference type="Pfam" id="PF00668"/>
    </source>
</evidence>
<feature type="non-terminal residue" evidence="3">
    <location>
        <position position="435"/>
    </location>
</feature>
<protein>
    <submittedName>
        <fullName evidence="3">Non-ribosomal peptide synthetase</fullName>
    </submittedName>
</protein>
<dbReference type="Gene3D" id="3.30.559.10">
    <property type="entry name" value="Chloramphenicol acetyltransferase-like domain"/>
    <property type="match status" value="1"/>
</dbReference>
<proteinExistence type="predicted"/>
<dbReference type="AlphaFoldDB" id="A0A2S8JAX4"/>
<evidence type="ECO:0000313" key="3">
    <source>
        <dbReference type="EMBL" id="PQP24079.1"/>
    </source>
</evidence>
<dbReference type="Proteomes" id="UP000239290">
    <property type="component" value="Unassembled WGS sequence"/>
</dbReference>